<accession>A0A1J4L259</accession>
<keyword evidence="1" id="KW-0472">Membrane</keyword>
<gene>
    <name evidence="2" type="ORF">TRFO_02527</name>
</gene>
<proteinExistence type="predicted"/>
<dbReference type="Proteomes" id="UP000179807">
    <property type="component" value="Unassembled WGS sequence"/>
</dbReference>
<keyword evidence="3" id="KW-1185">Reference proteome</keyword>
<organism evidence="2 3">
    <name type="scientific">Tritrichomonas foetus</name>
    <dbReference type="NCBI Taxonomy" id="1144522"/>
    <lineage>
        <taxon>Eukaryota</taxon>
        <taxon>Metamonada</taxon>
        <taxon>Parabasalia</taxon>
        <taxon>Tritrichomonadida</taxon>
        <taxon>Tritrichomonadidae</taxon>
        <taxon>Tritrichomonas</taxon>
    </lineage>
</organism>
<comment type="caution">
    <text evidence="2">The sequence shown here is derived from an EMBL/GenBank/DDBJ whole genome shotgun (WGS) entry which is preliminary data.</text>
</comment>
<reference evidence="2" key="1">
    <citation type="submission" date="2016-10" db="EMBL/GenBank/DDBJ databases">
        <authorList>
            <person name="Benchimol M."/>
            <person name="Almeida L.G."/>
            <person name="Vasconcelos A.T."/>
            <person name="Perreira-Neves A."/>
            <person name="Rosa I.A."/>
            <person name="Tasca T."/>
            <person name="Bogo M.R."/>
            <person name="de Souza W."/>
        </authorList>
    </citation>
    <scope>NUCLEOTIDE SEQUENCE [LARGE SCALE GENOMIC DNA]</scope>
    <source>
        <strain evidence="2">K</strain>
    </source>
</reference>
<keyword evidence="1" id="KW-1133">Transmembrane helix</keyword>
<keyword evidence="1" id="KW-0812">Transmembrane</keyword>
<dbReference type="AlphaFoldDB" id="A0A1J4L259"/>
<feature type="transmembrane region" description="Helical" evidence="1">
    <location>
        <begin position="94"/>
        <end position="119"/>
    </location>
</feature>
<evidence type="ECO:0000256" key="1">
    <source>
        <dbReference type="SAM" id="Phobius"/>
    </source>
</evidence>
<protein>
    <submittedName>
        <fullName evidence="2">Uncharacterized protein</fullName>
    </submittedName>
</protein>
<evidence type="ECO:0000313" key="2">
    <source>
        <dbReference type="EMBL" id="OHT17498.1"/>
    </source>
</evidence>
<evidence type="ECO:0000313" key="3">
    <source>
        <dbReference type="Proteomes" id="UP000179807"/>
    </source>
</evidence>
<name>A0A1J4L259_9EUKA</name>
<sequence>MFPFILDICQNTENGKLPFAFLFMEKDEKKPLFPSRKADDIIDKEFCITPNSNKDFQTAAINLLSPNGEDNFSNVSDSISDHSSLKIITPTPNAYFILFLSLLIGFAFTVLAGVTFPIYTKASFQDKIPSDLNIHGFQVGNTTIGGNVIFIDSKPFVALNASQTGLILDIFNKLNSKYQIYSFNKVVFDIDTDVYPVVVINSVNVKSLFSAPVNIINDNFYFNKDPVYFEGDMEAYNGINCSNVLLNGFNYSADGTCKQVETEITQNVLTFLLNEKDQMTSSFDYVNSFSVAYPYVATTHSNNIHIFKLENHLQSEIFSHQGDVSDVQKALNQSKTFIWGNYSIHINDDDSVTMNENTDTPEIDNFTTGYNELGLEIRVFSNSSGIFYYECQTENCSEFFVLEISAETADDITIDFDEDIYPIVLSNHLRKAFIANQATNVESFEEIELFYGQAEQILLLKYTTQLLYLADGELKRYSI</sequence>
<dbReference type="VEuPathDB" id="TrichDB:TRFO_02527"/>
<dbReference type="EMBL" id="MLAK01000002">
    <property type="protein sequence ID" value="OHT17498.1"/>
    <property type="molecule type" value="Genomic_DNA"/>
</dbReference>
<dbReference type="GeneID" id="94825447"/>
<dbReference type="RefSeq" id="XP_068370634.1">
    <property type="nucleotide sequence ID" value="XM_068490743.1"/>
</dbReference>